<evidence type="ECO:0000256" key="17">
    <source>
        <dbReference type="SAM" id="MobiDB-lite"/>
    </source>
</evidence>
<dbReference type="SMART" id="SM00973">
    <property type="entry name" value="Sec63"/>
    <property type="match status" value="1"/>
</dbReference>
<dbReference type="InterPro" id="IPR052247">
    <property type="entry name" value="Meiotic_Crossover_Helicase"/>
</dbReference>
<dbReference type="InterPro" id="IPR027417">
    <property type="entry name" value="P-loop_NTPase"/>
</dbReference>
<evidence type="ECO:0000313" key="21">
    <source>
        <dbReference type="EMBL" id="KAL0396760.1"/>
    </source>
</evidence>
<gene>
    <name evidence="21" type="ORF">Scaly_0124400</name>
</gene>
<dbReference type="Gene3D" id="2.60.120.620">
    <property type="entry name" value="q2cbj1_9rhob like domain"/>
    <property type="match status" value="1"/>
</dbReference>
<evidence type="ECO:0000256" key="16">
    <source>
        <dbReference type="ARBA" id="ARBA00048988"/>
    </source>
</evidence>
<keyword evidence="13" id="KW-0469">Meiosis</keyword>
<evidence type="ECO:0000256" key="11">
    <source>
        <dbReference type="ARBA" id="ARBA00023004"/>
    </source>
</evidence>
<dbReference type="Gene3D" id="1.10.3380.10">
    <property type="entry name" value="Sec63 N-terminal domain-like domain"/>
    <property type="match status" value="1"/>
</dbReference>
<dbReference type="PROSITE" id="PS51471">
    <property type="entry name" value="FE2OG_OXY"/>
    <property type="match status" value="1"/>
</dbReference>
<evidence type="ECO:0000256" key="10">
    <source>
        <dbReference type="ARBA" id="ARBA00023002"/>
    </source>
</evidence>
<evidence type="ECO:0000256" key="9">
    <source>
        <dbReference type="ARBA" id="ARBA00022964"/>
    </source>
</evidence>
<evidence type="ECO:0000256" key="12">
    <source>
        <dbReference type="ARBA" id="ARBA00023235"/>
    </source>
</evidence>
<dbReference type="PROSITE" id="PS51194">
    <property type="entry name" value="HELICASE_CTER"/>
    <property type="match status" value="1"/>
</dbReference>
<keyword evidence="5" id="KW-0547">Nucleotide-binding</keyword>
<dbReference type="GO" id="GO:0016705">
    <property type="term" value="F:oxidoreductase activity, acting on paired donors, with incorporation or reduction of molecular oxygen"/>
    <property type="evidence" value="ECO:0007669"/>
    <property type="project" value="InterPro"/>
</dbReference>
<evidence type="ECO:0000259" key="19">
    <source>
        <dbReference type="PROSITE" id="PS51194"/>
    </source>
</evidence>
<keyword evidence="12" id="KW-0413">Isomerase</keyword>
<dbReference type="Pfam" id="PF00271">
    <property type="entry name" value="Helicase_C"/>
    <property type="match status" value="1"/>
</dbReference>
<feature type="region of interest" description="Disordered" evidence="17">
    <location>
        <begin position="1"/>
        <end position="62"/>
    </location>
</feature>
<dbReference type="PANTHER" id="PTHR47835:SF3">
    <property type="entry name" value="HELICASE FOR MEIOSIS 1"/>
    <property type="match status" value="1"/>
</dbReference>
<dbReference type="EMBL" id="JACGWM010000001">
    <property type="protein sequence ID" value="KAL0396760.1"/>
    <property type="molecule type" value="Genomic_DNA"/>
</dbReference>
<dbReference type="InterPro" id="IPR005123">
    <property type="entry name" value="Oxoglu/Fe-dep_dioxygenase_dom"/>
</dbReference>
<feature type="domain" description="Helicase C-terminal" evidence="19">
    <location>
        <begin position="654"/>
        <end position="852"/>
    </location>
</feature>
<keyword evidence="4" id="KW-0479">Metal-binding</keyword>
<comment type="catalytic activity">
    <reaction evidence="14">
        <text>Couples ATP hydrolysis with the unwinding of duplex DNA by translocating in the 3'-5' direction.</text>
        <dbReference type="EC" id="5.6.2.4"/>
    </reaction>
</comment>
<dbReference type="SUPFAM" id="SSF158702">
    <property type="entry name" value="Sec63 N-terminal domain-like"/>
    <property type="match status" value="1"/>
</dbReference>
<sequence>MSLDGATTPGAGDGRPDPAGGSQSGHANGSINGAGQQNGVVAPPPTYLTHRLRLNPNSDHRPDNYEDLELDFSPMVFSSLERYLPPNLLLQPREVKVNYMREILVRYYPESERVRIQKHREYRQKIISNYQRLHRELYTMHAANFFIPSFLKAINENTEQGFRNIMSEPSPGVFTFEMLQPRFCEMLLAEVENFEKWVHETKFRIMRPNTMNKYGAVLDDFGMETMLDKLMEDFIRPISKIFFAEVGGSTLDAHHGFVLEYGMDRDVDLGFHVDDSEVTLNVCLGKQFSGGELFFRGVRCEKHVNTETQSEEIFDYSHVPGRAVLHRGRHRHGARATTSGNRINLLLWCRSSVFRELRKYQKDFSSWCTECQREKKERQRQSVAATKLEDLLKYDRAGFGHENMSSCMDSYALKAVSDLPAPFHSAFSFRYFNSLQSECFSTCFLSDVNMVISAPTGSGKTIYIAPSKALVQEKLRDWTKKLGPLGINCLELTGDNEYYSIKSIQDTDIILTTPEKFDAVTRCRIKDGGLSFFSDIALVLIDEVHLLNDPRGAALEAIISRIKILSCNPEMQSSPLSLVRFLAVSATIPNINDLAEWLLAPAQGVKRFGEEMRPVKLTTKVFGYTPAKNDFLFEKMSKSSVFSDNELYVLIIQRLQNYIFNLLMQFSGGKSALIFCSTRKGAQEAAQVLSQTAMTFGHSNPFIKSREQQERLREASLLCSDKQMQSYILYGVAYHNGGLSLKDRNLIEGLFLNGDIQILCTTNTLAHGINLPAHTVVINQHSISVKLLYRSTTNLFPWRCGRAGRPPFDNTGTVIIMTRKETVHLYENLLNGCEMVESQLLPCVTEHLTAEIVQSTISDITRAIEWMKCSYLYNPENYSILKGLPGNRIEKHLQEICVQKVKELSEYQMVWTDEDGFLLKPLEPGRLMTKYYLKFDTMKHIIQVPPNCSIEDILHIICRAEEIAWIQLRRNEKKFLNDINNDKDGRLRFHILDDKGKRKKRIQTREDKIFVLVNDCLTGDPLVRDLSMSQDVISICSNGSRIAKCMKEYFMFKKSYKGALNSTVIAKCLHQKLWNDSPYLLKQLPGIGMVTAKALYSMGVMSFETLFEADPRKIELVTGRKYPFGNHIKESLLTLPPKIEMAVQEIEDQRIGMSKLLITLTRLSQPAQSTKRHYADMMVSIEEDNLILFYEKIRLEEFSSPYSATVLFSSPKQGKLTIKADLIFEEFIGIDLHRKVIITPPVDLNVIHKYRPKELSSFNPKDVHIIKDDKDETSVTASKKCHYSNELIENSVSMPSFKLIDEELEDGKELLFLESYFLVLQPTHCHCFSFLPNVEDKPVIETEDDDCKIN</sequence>
<reference evidence="21" key="2">
    <citation type="journal article" date="2024" name="Plant">
        <title>Genomic evolution and insights into agronomic trait innovations of Sesamum species.</title>
        <authorList>
            <person name="Miao H."/>
            <person name="Wang L."/>
            <person name="Qu L."/>
            <person name="Liu H."/>
            <person name="Sun Y."/>
            <person name="Le M."/>
            <person name="Wang Q."/>
            <person name="Wei S."/>
            <person name="Zheng Y."/>
            <person name="Lin W."/>
            <person name="Duan Y."/>
            <person name="Cao H."/>
            <person name="Xiong S."/>
            <person name="Wang X."/>
            <person name="Wei L."/>
            <person name="Li C."/>
            <person name="Ma Q."/>
            <person name="Ju M."/>
            <person name="Zhao R."/>
            <person name="Li G."/>
            <person name="Mu C."/>
            <person name="Tian Q."/>
            <person name="Mei H."/>
            <person name="Zhang T."/>
            <person name="Gao T."/>
            <person name="Zhang H."/>
        </authorList>
    </citation>
    <scope>NUCLEOTIDE SEQUENCE</scope>
    <source>
        <strain evidence="21">KEN8</strain>
    </source>
</reference>
<dbReference type="PANTHER" id="PTHR47835">
    <property type="entry name" value="HFM1, ATP DEPENDENT DNA HELICASE HOMOLOG"/>
    <property type="match status" value="1"/>
</dbReference>
<dbReference type="GO" id="GO:0051213">
    <property type="term" value="F:dioxygenase activity"/>
    <property type="evidence" value="ECO:0007669"/>
    <property type="project" value="UniProtKB-KW"/>
</dbReference>
<dbReference type="SMART" id="SM00487">
    <property type="entry name" value="DEXDc"/>
    <property type="match status" value="1"/>
</dbReference>
<dbReference type="InterPro" id="IPR001650">
    <property type="entry name" value="Helicase_C-like"/>
</dbReference>
<dbReference type="PROSITE" id="PS51192">
    <property type="entry name" value="HELICASE_ATP_BIND_1"/>
    <property type="match status" value="1"/>
</dbReference>
<evidence type="ECO:0000256" key="3">
    <source>
        <dbReference type="ARBA" id="ARBA00010140"/>
    </source>
</evidence>
<feature type="compositionally biased region" description="Polar residues" evidence="17">
    <location>
        <begin position="24"/>
        <end position="39"/>
    </location>
</feature>
<keyword evidence="8" id="KW-0067">ATP-binding</keyword>
<dbReference type="InterPro" id="IPR011545">
    <property type="entry name" value="DEAD/DEAH_box_helicase_dom"/>
</dbReference>
<organism evidence="21">
    <name type="scientific">Sesamum calycinum</name>
    <dbReference type="NCBI Taxonomy" id="2727403"/>
    <lineage>
        <taxon>Eukaryota</taxon>
        <taxon>Viridiplantae</taxon>
        <taxon>Streptophyta</taxon>
        <taxon>Embryophyta</taxon>
        <taxon>Tracheophyta</taxon>
        <taxon>Spermatophyta</taxon>
        <taxon>Magnoliopsida</taxon>
        <taxon>eudicotyledons</taxon>
        <taxon>Gunneridae</taxon>
        <taxon>Pentapetalae</taxon>
        <taxon>asterids</taxon>
        <taxon>lamiids</taxon>
        <taxon>Lamiales</taxon>
        <taxon>Pedaliaceae</taxon>
        <taxon>Sesamum</taxon>
    </lineage>
</organism>
<dbReference type="Pfam" id="PF00270">
    <property type="entry name" value="DEAD"/>
    <property type="match status" value="1"/>
</dbReference>
<dbReference type="GO" id="GO:0031418">
    <property type="term" value="F:L-ascorbic acid binding"/>
    <property type="evidence" value="ECO:0007669"/>
    <property type="project" value="InterPro"/>
</dbReference>
<comment type="similarity">
    <text evidence="3">Belongs to the helicase family. SKI2 subfamily.</text>
</comment>
<evidence type="ECO:0000259" key="18">
    <source>
        <dbReference type="PROSITE" id="PS51192"/>
    </source>
</evidence>
<dbReference type="SMART" id="SM00702">
    <property type="entry name" value="P4Hc"/>
    <property type="match status" value="1"/>
</dbReference>
<reference evidence="21" key="1">
    <citation type="submission" date="2020-06" db="EMBL/GenBank/DDBJ databases">
        <authorList>
            <person name="Li T."/>
            <person name="Hu X."/>
            <person name="Zhang T."/>
            <person name="Song X."/>
            <person name="Zhang H."/>
            <person name="Dai N."/>
            <person name="Sheng W."/>
            <person name="Hou X."/>
            <person name="Wei L."/>
        </authorList>
    </citation>
    <scope>NUCLEOTIDE SEQUENCE</scope>
    <source>
        <strain evidence="21">KEN8</strain>
        <tissue evidence="21">Leaf</tissue>
    </source>
</reference>
<dbReference type="InterPro" id="IPR057842">
    <property type="entry name" value="WH_MER3"/>
</dbReference>
<dbReference type="SUPFAM" id="SSF52540">
    <property type="entry name" value="P-loop containing nucleoside triphosphate hydrolases"/>
    <property type="match status" value="2"/>
</dbReference>
<dbReference type="Gene3D" id="3.40.50.300">
    <property type="entry name" value="P-loop containing nucleotide triphosphate hydrolases"/>
    <property type="match status" value="3"/>
</dbReference>
<evidence type="ECO:0000256" key="2">
    <source>
        <dbReference type="ARBA" id="ARBA00008894"/>
    </source>
</evidence>
<evidence type="ECO:0000256" key="5">
    <source>
        <dbReference type="ARBA" id="ARBA00022741"/>
    </source>
</evidence>
<dbReference type="GO" id="GO:0043138">
    <property type="term" value="F:3'-5' DNA helicase activity"/>
    <property type="evidence" value="ECO:0007669"/>
    <property type="project" value="UniProtKB-EC"/>
</dbReference>
<dbReference type="EC" id="5.6.2.4" evidence="15"/>
<evidence type="ECO:0000256" key="7">
    <source>
        <dbReference type="ARBA" id="ARBA00022806"/>
    </source>
</evidence>
<evidence type="ECO:0000256" key="6">
    <source>
        <dbReference type="ARBA" id="ARBA00022801"/>
    </source>
</evidence>
<dbReference type="InterPro" id="IPR006620">
    <property type="entry name" value="Pro_4_hyd_alph"/>
</dbReference>
<evidence type="ECO:0000256" key="4">
    <source>
        <dbReference type="ARBA" id="ARBA00022723"/>
    </source>
</evidence>
<evidence type="ECO:0000256" key="14">
    <source>
        <dbReference type="ARBA" id="ARBA00034617"/>
    </source>
</evidence>
<evidence type="ECO:0000256" key="13">
    <source>
        <dbReference type="ARBA" id="ARBA00023254"/>
    </source>
</evidence>
<dbReference type="GO" id="GO:0016787">
    <property type="term" value="F:hydrolase activity"/>
    <property type="evidence" value="ECO:0007669"/>
    <property type="project" value="UniProtKB-KW"/>
</dbReference>
<comment type="caution">
    <text evidence="21">The sequence shown here is derived from an EMBL/GenBank/DDBJ whole genome shotgun (WGS) entry which is preliminary data.</text>
</comment>
<comment type="catalytic activity">
    <reaction evidence="16">
        <text>ATP + H2O = ADP + phosphate + H(+)</text>
        <dbReference type="Rhea" id="RHEA:13065"/>
        <dbReference type="ChEBI" id="CHEBI:15377"/>
        <dbReference type="ChEBI" id="CHEBI:15378"/>
        <dbReference type="ChEBI" id="CHEBI:30616"/>
        <dbReference type="ChEBI" id="CHEBI:43474"/>
        <dbReference type="ChEBI" id="CHEBI:456216"/>
        <dbReference type="EC" id="5.6.2.4"/>
    </reaction>
</comment>
<name>A0AAW2SWD2_9LAMI</name>
<keyword evidence="10" id="KW-0560">Oxidoreductase</keyword>
<dbReference type="Pfam" id="PF25238">
    <property type="entry name" value="OGFOD2-like"/>
    <property type="match status" value="1"/>
</dbReference>
<dbReference type="Pfam" id="PF02889">
    <property type="entry name" value="Sec63"/>
    <property type="match status" value="1"/>
</dbReference>
<dbReference type="GO" id="GO:0051321">
    <property type="term" value="P:meiotic cell cycle"/>
    <property type="evidence" value="ECO:0007669"/>
    <property type="project" value="UniProtKB-KW"/>
</dbReference>
<comment type="cofactor">
    <cofactor evidence="1">
        <name>L-ascorbate</name>
        <dbReference type="ChEBI" id="CHEBI:38290"/>
    </cofactor>
</comment>
<dbReference type="GO" id="GO:0005506">
    <property type="term" value="F:iron ion binding"/>
    <property type="evidence" value="ECO:0007669"/>
    <property type="project" value="InterPro"/>
</dbReference>
<feature type="domain" description="Helicase ATP-binding" evidence="18">
    <location>
        <begin position="459"/>
        <end position="606"/>
    </location>
</feature>
<protein>
    <recommendedName>
        <fullName evidence="15">DNA 3'-5' helicase</fullName>
        <ecNumber evidence="15">5.6.2.4</ecNumber>
    </recommendedName>
</protein>
<keyword evidence="11" id="KW-0408">Iron</keyword>
<accession>A0AAW2SWD2</accession>
<dbReference type="FunFam" id="1.10.3380.10:FF:000008">
    <property type="entry name" value="DExH-box ATP-dependent RNA helicase DExH17"/>
    <property type="match status" value="1"/>
</dbReference>
<evidence type="ECO:0000256" key="15">
    <source>
        <dbReference type="ARBA" id="ARBA00034808"/>
    </source>
</evidence>
<evidence type="ECO:0000256" key="1">
    <source>
        <dbReference type="ARBA" id="ARBA00001961"/>
    </source>
</evidence>
<comment type="similarity">
    <text evidence="2">Belongs to the disease resistance NB-LRR family.</text>
</comment>
<keyword evidence="9" id="KW-0223">Dioxygenase</keyword>
<proteinExistence type="inferred from homology"/>
<evidence type="ECO:0000259" key="20">
    <source>
        <dbReference type="PROSITE" id="PS51471"/>
    </source>
</evidence>
<keyword evidence="6" id="KW-0378">Hydrolase</keyword>
<dbReference type="InterPro" id="IPR036388">
    <property type="entry name" value="WH-like_DNA-bd_sf"/>
</dbReference>
<evidence type="ECO:0000256" key="8">
    <source>
        <dbReference type="ARBA" id="ARBA00022840"/>
    </source>
</evidence>
<dbReference type="InterPro" id="IPR014001">
    <property type="entry name" value="Helicase_ATP-bd"/>
</dbReference>
<feature type="domain" description="Fe2OG dioxygenase" evidence="20">
    <location>
        <begin position="252"/>
        <end position="351"/>
    </location>
</feature>
<dbReference type="InterPro" id="IPR004179">
    <property type="entry name" value="Sec63-dom"/>
</dbReference>
<dbReference type="GO" id="GO:0003676">
    <property type="term" value="F:nucleic acid binding"/>
    <property type="evidence" value="ECO:0007669"/>
    <property type="project" value="InterPro"/>
</dbReference>
<dbReference type="Pfam" id="PF23445">
    <property type="entry name" value="WHD_SNRNP200"/>
    <property type="match status" value="1"/>
</dbReference>
<dbReference type="CDD" id="cd18795">
    <property type="entry name" value="SF2_C_Ski2"/>
    <property type="match status" value="1"/>
</dbReference>
<dbReference type="GO" id="GO:0005524">
    <property type="term" value="F:ATP binding"/>
    <property type="evidence" value="ECO:0007669"/>
    <property type="project" value="UniProtKB-KW"/>
</dbReference>
<keyword evidence="7 21" id="KW-0347">Helicase</keyword>
<dbReference type="Gene3D" id="1.10.10.10">
    <property type="entry name" value="Winged helix-like DNA-binding domain superfamily/Winged helix DNA-binding domain"/>
    <property type="match status" value="1"/>
</dbReference>
<dbReference type="SMART" id="SM00490">
    <property type="entry name" value="HELICc"/>
    <property type="match status" value="1"/>
</dbReference>